<dbReference type="KEGG" id="cre:CHLRE_02g143307v5"/>
<accession>A0A2K3E4J3</accession>
<proteinExistence type="predicted"/>
<evidence type="ECO:0008006" key="3">
    <source>
        <dbReference type="Google" id="ProtNLM"/>
    </source>
</evidence>
<dbReference type="EMBL" id="CM008963">
    <property type="protein sequence ID" value="PNW87715.1"/>
    <property type="molecule type" value="Genomic_DNA"/>
</dbReference>
<dbReference type="Proteomes" id="UP000006906">
    <property type="component" value="Chromosome 2"/>
</dbReference>
<dbReference type="AlphaFoldDB" id="A0A2K3E4J3"/>
<name>A0A2K3E4J3_CHLRE</name>
<dbReference type="Gramene" id="PNW87715">
    <property type="protein sequence ID" value="PNW87715"/>
    <property type="gene ID" value="CHLRE_02g143307v5"/>
</dbReference>
<evidence type="ECO:0000313" key="2">
    <source>
        <dbReference type="Proteomes" id="UP000006906"/>
    </source>
</evidence>
<sequence>MRLIEDCLAERILVGDIKEGDVVIMDVDPDGSIAVLAGDKKMRAEIDAVPAGIA</sequence>
<dbReference type="InParanoid" id="A0A2K3E4J3"/>
<gene>
    <name evidence="1" type="ORF">CHLRE_02g143307v5</name>
</gene>
<reference evidence="1 2" key="1">
    <citation type="journal article" date="2007" name="Science">
        <title>The Chlamydomonas genome reveals the evolution of key animal and plant functions.</title>
        <authorList>
            <person name="Merchant S.S."/>
            <person name="Prochnik S.E."/>
            <person name="Vallon O."/>
            <person name="Harris E.H."/>
            <person name="Karpowicz S.J."/>
            <person name="Witman G.B."/>
            <person name="Terry A."/>
            <person name="Salamov A."/>
            <person name="Fritz-Laylin L.K."/>
            <person name="Marechal-Drouard L."/>
            <person name="Marshall W.F."/>
            <person name="Qu L.H."/>
            <person name="Nelson D.R."/>
            <person name="Sanderfoot A.A."/>
            <person name="Spalding M.H."/>
            <person name="Kapitonov V.V."/>
            <person name="Ren Q."/>
            <person name="Ferris P."/>
            <person name="Lindquist E."/>
            <person name="Shapiro H."/>
            <person name="Lucas S.M."/>
            <person name="Grimwood J."/>
            <person name="Schmutz J."/>
            <person name="Cardol P."/>
            <person name="Cerutti H."/>
            <person name="Chanfreau G."/>
            <person name="Chen C.L."/>
            <person name="Cognat V."/>
            <person name="Croft M.T."/>
            <person name="Dent R."/>
            <person name="Dutcher S."/>
            <person name="Fernandez E."/>
            <person name="Fukuzawa H."/>
            <person name="Gonzalez-Ballester D."/>
            <person name="Gonzalez-Halphen D."/>
            <person name="Hallmann A."/>
            <person name="Hanikenne M."/>
            <person name="Hippler M."/>
            <person name="Inwood W."/>
            <person name="Jabbari K."/>
            <person name="Kalanon M."/>
            <person name="Kuras R."/>
            <person name="Lefebvre P.A."/>
            <person name="Lemaire S.D."/>
            <person name="Lobanov A.V."/>
            <person name="Lohr M."/>
            <person name="Manuell A."/>
            <person name="Meier I."/>
            <person name="Mets L."/>
            <person name="Mittag M."/>
            <person name="Mittelmeier T."/>
            <person name="Moroney J.V."/>
            <person name="Moseley J."/>
            <person name="Napoli C."/>
            <person name="Nedelcu A.M."/>
            <person name="Niyogi K."/>
            <person name="Novoselov S.V."/>
            <person name="Paulsen I.T."/>
            <person name="Pazour G."/>
            <person name="Purton S."/>
            <person name="Ral J.P."/>
            <person name="Riano-Pachon D.M."/>
            <person name="Riekhof W."/>
            <person name="Rymarquis L."/>
            <person name="Schroda M."/>
            <person name="Stern D."/>
            <person name="Umen J."/>
            <person name="Willows R."/>
            <person name="Wilson N."/>
            <person name="Zimmer S.L."/>
            <person name="Allmer J."/>
            <person name="Balk J."/>
            <person name="Bisova K."/>
            <person name="Chen C.J."/>
            <person name="Elias M."/>
            <person name="Gendler K."/>
            <person name="Hauser C."/>
            <person name="Lamb M.R."/>
            <person name="Ledford H."/>
            <person name="Long J.C."/>
            <person name="Minagawa J."/>
            <person name="Page M.D."/>
            <person name="Pan J."/>
            <person name="Pootakham W."/>
            <person name="Roje S."/>
            <person name="Rose A."/>
            <person name="Stahlberg E."/>
            <person name="Terauchi A.M."/>
            <person name="Yang P."/>
            <person name="Ball S."/>
            <person name="Bowler C."/>
            <person name="Dieckmann C.L."/>
            <person name="Gladyshev V.N."/>
            <person name="Green P."/>
            <person name="Jorgensen R."/>
            <person name="Mayfield S."/>
            <person name="Mueller-Roeber B."/>
            <person name="Rajamani S."/>
            <person name="Sayre R.T."/>
            <person name="Brokstein P."/>
            <person name="Dubchak I."/>
            <person name="Goodstein D."/>
            <person name="Hornick L."/>
            <person name="Huang Y.W."/>
            <person name="Jhaveri J."/>
            <person name="Luo Y."/>
            <person name="Martinez D."/>
            <person name="Ngau W.C."/>
            <person name="Otillar B."/>
            <person name="Poliakov A."/>
            <person name="Porter A."/>
            <person name="Szajkowski L."/>
            <person name="Werner G."/>
            <person name="Zhou K."/>
            <person name="Grigoriev I.V."/>
            <person name="Rokhsar D.S."/>
            <person name="Grossman A.R."/>
        </authorList>
    </citation>
    <scope>NUCLEOTIDE SEQUENCE [LARGE SCALE GENOMIC DNA]</scope>
    <source>
        <strain evidence="2">CC-503</strain>
    </source>
</reference>
<keyword evidence="2" id="KW-1185">Reference proteome</keyword>
<dbReference type="RefSeq" id="XP_042927963.1">
    <property type="nucleotide sequence ID" value="XM_043060225.1"/>
</dbReference>
<organism evidence="1 2">
    <name type="scientific">Chlamydomonas reinhardtii</name>
    <name type="common">Chlamydomonas smithii</name>
    <dbReference type="NCBI Taxonomy" id="3055"/>
    <lineage>
        <taxon>Eukaryota</taxon>
        <taxon>Viridiplantae</taxon>
        <taxon>Chlorophyta</taxon>
        <taxon>core chlorophytes</taxon>
        <taxon>Chlorophyceae</taxon>
        <taxon>CS clade</taxon>
        <taxon>Chlamydomonadales</taxon>
        <taxon>Chlamydomonadaceae</taxon>
        <taxon>Chlamydomonas</taxon>
    </lineage>
</organism>
<dbReference type="STRING" id="3055.A0A2K3E4J3"/>
<protein>
    <recommendedName>
        <fullName evidence="3">Clp ATPase C-terminal domain-containing protein</fullName>
    </recommendedName>
</protein>
<evidence type="ECO:0000313" key="1">
    <source>
        <dbReference type="EMBL" id="PNW87715.1"/>
    </source>
</evidence>
<dbReference type="OrthoDB" id="47330at2759"/>
<dbReference type="GeneID" id="66052609"/>